<proteinExistence type="predicted"/>
<evidence type="ECO:0000256" key="2">
    <source>
        <dbReference type="SAM" id="Phobius"/>
    </source>
</evidence>
<accession>A0A9P4IEW1</accession>
<reference evidence="3" key="1">
    <citation type="journal article" date="2020" name="Stud. Mycol.">
        <title>101 Dothideomycetes genomes: a test case for predicting lifestyles and emergence of pathogens.</title>
        <authorList>
            <person name="Haridas S."/>
            <person name="Albert R."/>
            <person name="Binder M."/>
            <person name="Bloem J."/>
            <person name="Labutti K."/>
            <person name="Salamov A."/>
            <person name="Andreopoulos B."/>
            <person name="Baker S."/>
            <person name="Barry K."/>
            <person name="Bills G."/>
            <person name="Bluhm B."/>
            <person name="Cannon C."/>
            <person name="Castanera R."/>
            <person name="Culley D."/>
            <person name="Daum C."/>
            <person name="Ezra D."/>
            <person name="Gonzalez J."/>
            <person name="Henrissat B."/>
            <person name="Kuo A."/>
            <person name="Liang C."/>
            <person name="Lipzen A."/>
            <person name="Lutzoni F."/>
            <person name="Magnuson J."/>
            <person name="Mondo S."/>
            <person name="Nolan M."/>
            <person name="Ohm R."/>
            <person name="Pangilinan J."/>
            <person name="Park H.-J."/>
            <person name="Ramirez L."/>
            <person name="Alfaro M."/>
            <person name="Sun H."/>
            <person name="Tritt A."/>
            <person name="Yoshinaga Y."/>
            <person name="Zwiers L.-H."/>
            <person name="Turgeon B."/>
            <person name="Goodwin S."/>
            <person name="Spatafora J."/>
            <person name="Crous P."/>
            <person name="Grigoriev I."/>
        </authorList>
    </citation>
    <scope>NUCLEOTIDE SEQUENCE</scope>
    <source>
        <strain evidence="3">CBS 133067</strain>
    </source>
</reference>
<sequence>MIIPTSNFTNVDEVTGTSLTGTPLTPTAIDANAASRTPTTDSSSGSSISAAGFVGIAAAIFCVVVLAVMGLCWCAGGRQGKKKTKSHHEAHERLANAIHSNQAIEMLNTRDRAQGKAPPVQQPQRVYRNRGQPDATFSQIHVNVVPPRLPLKVKPKNPLKAAPQAPPKAASRARPKAAPRDPSNAEPQVPQQAGQWNPRAFAGNWHEEALRHPSGLPEPRRYSGNMI</sequence>
<feature type="region of interest" description="Disordered" evidence="1">
    <location>
        <begin position="148"/>
        <end position="227"/>
    </location>
</feature>
<feature type="transmembrane region" description="Helical" evidence="2">
    <location>
        <begin position="48"/>
        <end position="75"/>
    </location>
</feature>
<protein>
    <recommendedName>
        <fullName evidence="5">Transmembrane protein</fullName>
    </recommendedName>
</protein>
<keyword evidence="2" id="KW-0812">Transmembrane</keyword>
<gene>
    <name evidence="3" type="ORF">NA57DRAFT_76845</name>
</gene>
<comment type="caution">
    <text evidence="3">The sequence shown here is derived from an EMBL/GenBank/DDBJ whole genome shotgun (WGS) entry which is preliminary data.</text>
</comment>
<organism evidence="3 4">
    <name type="scientific">Rhizodiscina lignyota</name>
    <dbReference type="NCBI Taxonomy" id="1504668"/>
    <lineage>
        <taxon>Eukaryota</taxon>
        <taxon>Fungi</taxon>
        <taxon>Dikarya</taxon>
        <taxon>Ascomycota</taxon>
        <taxon>Pezizomycotina</taxon>
        <taxon>Dothideomycetes</taxon>
        <taxon>Pleosporomycetidae</taxon>
        <taxon>Aulographales</taxon>
        <taxon>Rhizodiscinaceae</taxon>
        <taxon>Rhizodiscina</taxon>
    </lineage>
</organism>
<evidence type="ECO:0008006" key="5">
    <source>
        <dbReference type="Google" id="ProtNLM"/>
    </source>
</evidence>
<dbReference type="Proteomes" id="UP000799772">
    <property type="component" value="Unassembled WGS sequence"/>
</dbReference>
<keyword evidence="4" id="KW-1185">Reference proteome</keyword>
<dbReference type="EMBL" id="ML978127">
    <property type="protein sequence ID" value="KAF2098048.1"/>
    <property type="molecule type" value="Genomic_DNA"/>
</dbReference>
<keyword evidence="2" id="KW-0472">Membrane</keyword>
<evidence type="ECO:0000313" key="3">
    <source>
        <dbReference type="EMBL" id="KAF2098048.1"/>
    </source>
</evidence>
<feature type="compositionally biased region" description="Low complexity" evidence="1">
    <location>
        <begin position="15"/>
        <end position="27"/>
    </location>
</feature>
<evidence type="ECO:0000256" key="1">
    <source>
        <dbReference type="SAM" id="MobiDB-lite"/>
    </source>
</evidence>
<feature type="compositionally biased region" description="Polar residues" evidence="1">
    <location>
        <begin position="185"/>
        <end position="195"/>
    </location>
</feature>
<feature type="compositionally biased region" description="Low complexity" evidence="1">
    <location>
        <begin position="158"/>
        <end position="170"/>
    </location>
</feature>
<keyword evidence="2" id="KW-1133">Transmembrane helix</keyword>
<evidence type="ECO:0000313" key="4">
    <source>
        <dbReference type="Proteomes" id="UP000799772"/>
    </source>
</evidence>
<name>A0A9P4IEW1_9PEZI</name>
<feature type="region of interest" description="Disordered" evidence="1">
    <location>
        <begin position="14"/>
        <end position="46"/>
    </location>
</feature>
<dbReference type="AlphaFoldDB" id="A0A9P4IEW1"/>